<sequence length="111" mass="12017">MSRKGYDMTGAAKGRPRYTPNPNDGSASGRAAADTTASNDIGNGMGQIYNGAAAQIRRTTSTEPAPSTSYDIKPRPELWAEASSIATRAIRMATRKLGPPELHLKIARRWW</sequence>
<keyword evidence="3" id="KW-1185">Reference proteome</keyword>
<organism evidence="2 3">
    <name type="scientific">Anthostomella pinea</name>
    <dbReference type="NCBI Taxonomy" id="933095"/>
    <lineage>
        <taxon>Eukaryota</taxon>
        <taxon>Fungi</taxon>
        <taxon>Dikarya</taxon>
        <taxon>Ascomycota</taxon>
        <taxon>Pezizomycotina</taxon>
        <taxon>Sordariomycetes</taxon>
        <taxon>Xylariomycetidae</taxon>
        <taxon>Xylariales</taxon>
        <taxon>Xylariaceae</taxon>
        <taxon>Anthostomella</taxon>
    </lineage>
</organism>
<proteinExistence type="predicted"/>
<accession>A0AAI8VRN3</accession>
<dbReference type="EMBL" id="CAUWAG010000013">
    <property type="protein sequence ID" value="CAJ2509801.1"/>
    <property type="molecule type" value="Genomic_DNA"/>
</dbReference>
<dbReference type="AlphaFoldDB" id="A0AAI8VRN3"/>
<evidence type="ECO:0000256" key="1">
    <source>
        <dbReference type="SAM" id="MobiDB-lite"/>
    </source>
</evidence>
<evidence type="ECO:0000313" key="3">
    <source>
        <dbReference type="Proteomes" id="UP001295740"/>
    </source>
</evidence>
<feature type="region of interest" description="Disordered" evidence="1">
    <location>
        <begin position="1"/>
        <end position="40"/>
    </location>
</feature>
<evidence type="ECO:0000313" key="2">
    <source>
        <dbReference type="EMBL" id="CAJ2509801.1"/>
    </source>
</evidence>
<comment type="caution">
    <text evidence="2">The sequence shown here is derived from an EMBL/GenBank/DDBJ whole genome shotgun (WGS) entry which is preliminary data.</text>
</comment>
<protein>
    <submittedName>
        <fullName evidence="2">Uu.00g057010.m01.CDS01</fullName>
    </submittedName>
</protein>
<reference evidence="2" key="1">
    <citation type="submission" date="2023-10" db="EMBL/GenBank/DDBJ databases">
        <authorList>
            <person name="Hackl T."/>
        </authorList>
    </citation>
    <scope>NUCLEOTIDE SEQUENCE</scope>
</reference>
<dbReference type="Proteomes" id="UP001295740">
    <property type="component" value="Unassembled WGS sequence"/>
</dbReference>
<name>A0AAI8VRN3_9PEZI</name>
<gene>
    <name evidence="2" type="ORF">KHLLAP_LOCUS10269</name>
</gene>